<dbReference type="AlphaFoldDB" id="A0AAD8IAZ6"/>
<dbReference type="InterPro" id="IPR015300">
    <property type="entry name" value="DNA-bd_pseudobarrel_sf"/>
</dbReference>
<dbReference type="Proteomes" id="UP001237642">
    <property type="component" value="Unassembled WGS sequence"/>
</dbReference>
<dbReference type="GO" id="GO:0005634">
    <property type="term" value="C:nucleus"/>
    <property type="evidence" value="ECO:0007669"/>
    <property type="project" value="UniProtKB-SubCell"/>
</dbReference>
<keyword evidence="2" id="KW-0805">Transcription regulation</keyword>
<evidence type="ECO:0000256" key="1">
    <source>
        <dbReference type="ARBA" id="ARBA00004123"/>
    </source>
</evidence>
<keyword evidence="7" id="KW-1185">Reference proteome</keyword>
<dbReference type="EMBL" id="JAUIZM010000005">
    <property type="protein sequence ID" value="KAK1381749.1"/>
    <property type="molecule type" value="Genomic_DNA"/>
</dbReference>
<comment type="caution">
    <text evidence="6">The sequence shown here is derived from an EMBL/GenBank/DDBJ whole genome shotgun (WGS) entry which is preliminary data.</text>
</comment>
<reference evidence="6" key="2">
    <citation type="submission" date="2023-05" db="EMBL/GenBank/DDBJ databases">
        <authorList>
            <person name="Schelkunov M.I."/>
        </authorList>
    </citation>
    <scope>NUCLEOTIDE SEQUENCE</scope>
    <source>
        <strain evidence="6">Hsosn_3</strain>
        <tissue evidence="6">Leaf</tissue>
    </source>
</reference>
<evidence type="ECO:0000256" key="3">
    <source>
        <dbReference type="ARBA" id="ARBA00023125"/>
    </source>
</evidence>
<organism evidence="6 7">
    <name type="scientific">Heracleum sosnowskyi</name>
    <dbReference type="NCBI Taxonomy" id="360622"/>
    <lineage>
        <taxon>Eukaryota</taxon>
        <taxon>Viridiplantae</taxon>
        <taxon>Streptophyta</taxon>
        <taxon>Embryophyta</taxon>
        <taxon>Tracheophyta</taxon>
        <taxon>Spermatophyta</taxon>
        <taxon>Magnoliopsida</taxon>
        <taxon>eudicotyledons</taxon>
        <taxon>Gunneridae</taxon>
        <taxon>Pentapetalae</taxon>
        <taxon>asterids</taxon>
        <taxon>campanulids</taxon>
        <taxon>Apiales</taxon>
        <taxon>Apiaceae</taxon>
        <taxon>Apioideae</taxon>
        <taxon>apioid superclade</taxon>
        <taxon>Tordylieae</taxon>
        <taxon>Tordyliinae</taxon>
        <taxon>Heracleum</taxon>
    </lineage>
</organism>
<evidence type="ECO:0000313" key="7">
    <source>
        <dbReference type="Proteomes" id="UP001237642"/>
    </source>
</evidence>
<keyword evidence="3" id="KW-0238">DNA-binding</keyword>
<proteinExistence type="predicted"/>
<sequence>MSVQIGSMEVHNLHPEMPQNLKDYISEFNLEAPPLFVAQKLLHVSDVMQDRLLFPESLINAEFSYNFLTEVEKELLEKQHVEVNLVDGMMREYHALHLAKWDIASCSFYVLRSGWNDAVLQNKLSVSENFKEDGKVSKTVVMVDDNKSVTDLVVRVWSFRRGTNLWFALEFHQLTQV</sequence>
<keyword evidence="4" id="KW-0804">Transcription</keyword>
<dbReference type="PANTHER" id="PTHR31541:SF60">
    <property type="entry name" value="TF-B3 DOMAIN-CONTAINING PROTEIN"/>
    <property type="match status" value="1"/>
</dbReference>
<accession>A0AAD8IAZ6</accession>
<dbReference type="Pfam" id="PF03754">
    <property type="entry name" value="At2g31720-like"/>
    <property type="match status" value="1"/>
</dbReference>
<comment type="subcellular location">
    <subcellularLocation>
        <location evidence="1">Nucleus</location>
    </subcellularLocation>
</comment>
<dbReference type="PANTHER" id="PTHR31541">
    <property type="entry name" value="B3 DOMAIN PLANT PROTEIN-RELATED"/>
    <property type="match status" value="1"/>
</dbReference>
<evidence type="ECO:0000256" key="4">
    <source>
        <dbReference type="ARBA" id="ARBA00023163"/>
    </source>
</evidence>
<dbReference type="Gene3D" id="2.40.330.10">
    <property type="entry name" value="DNA-binding pseudobarrel domain"/>
    <property type="match status" value="1"/>
</dbReference>
<dbReference type="InterPro" id="IPR005508">
    <property type="entry name" value="At2g31720-like"/>
</dbReference>
<gene>
    <name evidence="6" type="ORF">POM88_019484</name>
</gene>
<evidence type="ECO:0000256" key="5">
    <source>
        <dbReference type="ARBA" id="ARBA00023242"/>
    </source>
</evidence>
<keyword evidence="5" id="KW-0539">Nucleus</keyword>
<evidence type="ECO:0000313" key="6">
    <source>
        <dbReference type="EMBL" id="KAK1381749.1"/>
    </source>
</evidence>
<name>A0AAD8IAZ6_9APIA</name>
<protein>
    <submittedName>
        <fullName evidence="6">Uncharacterized protein</fullName>
    </submittedName>
</protein>
<reference evidence="6" key="1">
    <citation type="submission" date="2023-02" db="EMBL/GenBank/DDBJ databases">
        <title>Genome of toxic invasive species Heracleum sosnowskyi carries increased number of genes despite the absence of recent whole-genome duplications.</title>
        <authorList>
            <person name="Schelkunov M."/>
            <person name="Shtratnikova V."/>
            <person name="Makarenko M."/>
            <person name="Klepikova A."/>
            <person name="Omelchenko D."/>
            <person name="Novikova G."/>
            <person name="Obukhova E."/>
            <person name="Bogdanov V."/>
            <person name="Penin A."/>
            <person name="Logacheva M."/>
        </authorList>
    </citation>
    <scope>NUCLEOTIDE SEQUENCE</scope>
    <source>
        <strain evidence="6">Hsosn_3</strain>
        <tissue evidence="6">Leaf</tissue>
    </source>
</reference>
<evidence type="ECO:0000256" key="2">
    <source>
        <dbReference type="ARBA" id="ARBA00023015"/>
    </source>
</evidence>
<dbReference type="GO" id="GO:0003677">
    <property type="term" value="F:DNA binding"/>
    <property type="evidence" value="ECO:0007669"/>
    <property type="project" value="UniProtKB-KW"/>
</dbReference>